<feature type="transmembrane region" description="Helical" evidence="7">
    <location>
        <begin position="21"/>
        <end position="39"/>
    </location>
</feature>
<feature type="transmembrane region" description="Helical" evidence="7">
    <location>
        <begin position="140"/>
        <end position="162"/>
    </location>
</feature>
<dbReference type="SUPFAM" id="SSF90123">
    <property type="entry name" value="ABC transporter transmembrane region"/>
    <property type="match status" value="1"/>
</dbReference>
<dbReference type="STRING" id="1121395.SAMN02745215_00994"/>
<evidence type="ECO:0000313" key="10">
    <source>
        <dbReference type="EMBL" id="SHN58956.1"/>
    </source>
</evidence>
<keyword evidence="11" id="KW-1185">Reference proteome</keyword>
<dbReference type="GO" id="GO:0005524">
    <property type="term" value="F:ATP binding"/>
    <property type="evidence" value="ECO:0007669"/>
    <property type="project" value="UniProtKB-KW"/>
</dbReference>
<dbReference type="PANTHER" id="PTHR43394">
    <property type="entry name" value="ATP-DEPENDENT PERMEASE MDL1, MITOCHONDRIAL"/>
    <property type="match status" value="1"/>
</dbReference>
<dbReference type="GO" id="GO:0005886">
    <property type="term" value="C:plasma membrane"/>
    <property type="evidence" value="ECO:0007669"/>
    <property type="project" value="UniProtKB-SubCell"/>
</dbReference>
<dbReference type="EMBL" id="FRDN01000004">
    <property type="protein sequence ID" value="SHN58956.1"/>
    <property type="molecule type" value="Genomic_DNA"/>
</dbReference>
<evidence type="ECO:0000256" key="7">
    <source>
        <dbReference type="SAM" id="Phobius"/>
    </source>
</evidence>
<feature type="transmembrane region" description="Helical" evidence="7">
    <location>
        <begin position="256"/>
        <end position="273"/>
    </location>
</feature>
<dbReference type="PROSITE" id="PS00211">
    <property type="entry name" value="ABC_TRANSPORTER_1"/>
    <property type="match status" value="1"/>
</dbReference>
<keyword evidence="3" id="KW-0547">Nucleotide-binding</keyword>
<dbReference type="InterPro" id="IPR027417">
    <property type="entry name" value="P-loop_NTPase"/>
</dbReference>
<dbReference type="InterPro" id="IPR011527">
    <property type="entry name" value="ABC1_TM_dom"/>
</dbReference>
<dbReference type="InterPro" id="IPR017871">
    <property type="entry name" value="ABC_transporter-like_CS"/>
</dbReference>
<keyword evidence="6 7" id="KW-0472">Membrane</keyword>
<evidence type="ECO:0000256" key="6">
    <source>
        <dbReference type="ARBA" id="ARBA00023136"/>
    </source>
</evidence>
<dbReference type="PANTHER" id="PTHR43394:SF1">
    <property type="entry name" value="ATP-BINDING CASSETTE SUB-FAMILY B MEMBER 10, MITOCHONDRIAL"/>
    <property type="match status" value="1"/>
</dbReference>
<comment type="subcellular location">
    <subcellularLocation>
        <location evidence="1">Cell membrane</location>
        <topology evidence="1">Multi-pass membrane protein</topology>
    </subcellularLocation>
</comment>
<evidence type="ECO:0000256" key="3">
    <source>
        <dbReference type="ARBA" id="ARBA00022741"/>
    </source>
</evidence>
<accession>A0A1M7SKJ7</accession>
<dbReference type="SUPFAM" id="SSF52540">
    <property type="entry name" value="P-loop containing nucleoside triphosphate hydrolases"/>
    <property type="match status" value="1"/>
</dbReference>
<feature type="transmembrane region" description="Helical" evidence="7">
    <location>
        <begin position="168"/>
        <end position="188"/>
    </location>
</feature>
<sequence length="586" mass="64713">METKDNSAFLKKLGRVMKLTFYIKNHAWLIGFSVLTGIFNKTLPVLSAALVAYIVGTAAAGAAAQALVVYLVVLGVVVLLRALFEYLEMYIAHAAAFRMLHDFRLMIYRKLEQLCPAYMIDKKSGAVISTVMDDVEQLEWFYAHTLGTFFIAILVPAAILIYMLSLHWLLPLVLIPWMLLTAVTHLWFGKKAAAQGKEVKESLAEVNAETIDGVQGLREIISFGQQSSYLNRLVGRTKRLNEAQVRDGKRLGIEQALIKAFTALGMLSVLIVSSQMVSTGVIHQSLYPVAVILTVYAFNPLLELMGMITNFGLISASADRVFSILEAAPAAVDRTDKPPARVLLPYIAYQKVSFRYQESLPFVLEDISFEVKPGETVALVGHSGAGKSTCISLLLRFWEVTEGAIAVDGVDLRDMPQKTLREIISLVPQDVYLFNTNIRDNIRLGLPGAEDREVEKAAKAALAHDFIMEMPEGYDTVVGERGAQLSGGQRQRIAIARAFLKNSPILLMDEAVSNLDTTHEQRLQRAIKNLQNNRTTLIIAHRLSTIMSADRIVVLDHGQVAEMGSHQELMAKDGIYARLVAIQAGA</sequence>
<evidence type="ECO:0000259" key="8">
    <source>
        <dbReference type="PROSITE" id="PS50893"/>
    </source>
</evidence>
<proteinExistence type="predicted"/>
<evidence type="ECO:0000256" key="5">
    <source>
        <dbReference type="ARBA" id="ARBA00022989"/>
    </source>
</evidence>
<dbReference type="AlphaFoldDB" id="A0A1M7SKJ7"/>
<reference evidence="11" key="1">
    <citation type="submission" date="2016-12" db="EMBL/GenBank/DDBJ databases">
        <authorList>
            <person name="Varghese N."/>
            <person name="Submissions S."/>
        </authorList>
    </citation>
    <scope>NUCLEOTIDE SEQUENCE [LARGE SCALE GENOMIC DNA]</scope>
    <source>
        <strain evidence="11">DSM 11544</strain>
    </source>
</reference>
<gene>
    <name evidence="10" type="ORF">SAMN02745215_00994</name>
</gene>
<keyword evidence="4 10" id="KW-0067">ATP-binding</keyword>
<dbReference type="Pfam" id="PF00005">
    <property type="entry name" value="ABC_tran"/>
    <property type="match status" value="1"/>
</dbReference>
<feature type="transmembrane region" description="Helical" evidence="7">
    <location>
        <begin position="51"/>
        <end position="80"/>
    </location>
</feature>
<evidence type="ECO:0000259" key="9">
    <source>
        <dbReference type="PROSITE" id="PS50929"/>
    </source>
</evidence>
<dbReference type="Pfam" id="PF00664">
    <property type="entry name" value="ABC_membrane"/>
    <property type="match status" value="1"/>
</dbReference>
<evidence type="ECO:0000256" key="2">
    <source>
        <dbReference type="ARBA" id="ARBA00022692"/>
    </source>
</evidence>
<dbReference type="SMART" id="SM00382">
    <property type="entry name" value="AAA"/>
    <property type="match status" value="1"/>
</dbReference>
<dbReference type="PROSITE" id="PS50929">
    <property type="entry name" value="ABC_TM1F"/>
    <property type="match status" value="1"/>
</dbReference>
<dbReference type="InterPro" id="IPR039421">
    <property type="entry name" value="Type_1_exporter"/>
</dbReference>
<dbReference type="InterPro" id="IPR003593">
    <property type="entry name" value="AAA+_ATPase"/>
</dbReference>
<evidence type="ECO:0000256" key="4">
    <source>
        <dbReference type="ARBA" id="ARBA00022840"/>
    </source>
</evidence>
<dbReference type="InterPro" id="IPR036640">
    <property type="entry name" value="ABC1_TM_sf"/>
</dbReference>
<name>A0A1M7SKJ7_9FIRM</name>
<dbReference type="Gene3D" id="1.20.1560.10">
    <property type="entry name" value="ABC transporter type 1, transmembrane domain"/>
    <property type="match status" value="1"/>
</dbReference>
<dbReference type="RefSeq" id="WP_072771542.1">
    <property type="nucleotide sequence ID" value="NZ_FRDN01000004.1"/>
</dbReference>
<evidence type="ECO:0000256" key="1">
    <source>
        <dbReference type="ARBA" id="ARBA00004651"/>
    </source>
</evidence>
<dbReference type="GO" id="GO:0016887">
    <property type="term" value="F:ATP hydrolysis activity"/>
    <property type="evidence" value="ECO:0007669"/>
    <property type="project" value="InterPro"/>
</dbReference>
<keyword evidence="5 7" id="KW-1133">Transmembrane helix</keyword>
<dbReference type="FunFam" id="3.40.50.300:FF:000218">
    <property type="entry name" value="Multidrug ABC transporter ATP-binding protein"/>
    <property type="match status" value="1"/>
</dbReference>
<keyword evidence="2 7" id="KW-0812">Transmembrane</keyword>
<dbReference type="InterPro" id="IPR003439">
    <property type="entry name" value="ABC_transporter-like_ATP-bd"/>
</dbReference>
<dbReference type="PROSITE" id="PS50893">
    <property type="entry name" value="ABC_TRANSPORTER_2"/>
    <property type="match status" value="1"/>
</dbReference>
<feature type="domain" description="ABC transmembrane type-1" evidence="9">
    <location>
        <begin position="32"/>
        <end position="313"/>
    </location>
</feature>
<dbReference type="Gene3D" id="3.40.50.300">
    <property type="entry name" value="P-loop containing nucleotide triphosphate hydrolases"/>
    <property type="match status" value="1"/>
</dbReference>
<dbReference type="Proteomes" id="UP000184010">
    <property type="component" value="Unassembled WGS sequence"/>
</dbReference>
<protein>
    <submittedName>
        <fullName evidence="10">ATP-binding cassette, subfamily B</fullName>
    </submittedName>
</protein>
<feature type="domain" description="ABC transporter" evidence="8">
    <location>
        <begin position="347"/>
        <end position="582"/>
    </location>
</feature>
<organism evidence="10 11">
    <name type="scientific">Desulfitobacterium chlororespirans DSM 11544</name>
    <dbReference type="NCBI Taxonomy" id="1121395"/>
    <lineage>
        <taxon>Bacteria</taxon>
        <taxon>Bacillati</taxon>
        <taxon>Bacillota</taxon>
        <taxon>Clostridia</taxon>
        <taxon>Eubacteriales</taxon>
        <taxon>Desulfitobacteriaceae</taxon>
        <taxon>Desulfitobacterium</taxon>
    </lineage>
</organism>
<evidence type="ECO:0000313" key="11">
    <source>
        <dbReference type="Proteomes" id="UP000184010"/>
    </source>
</evidence>
<dbReference type="GO" id="GO:0015421">
    <property type="term" value="F:ABC-type oligopeptide transporter activity"/>
    <property type="evidence" value="ECO:0007669"/>
    <property type="project" value="TreeGrafter"/>
</dbReference>